<dbReference type="InterPro" id="IPR050373">
    <property type="entry name" value="Fibrinogen_C-term_domain"/>
</dbReference>
<sequence>MDSKIDSMVQTLQGICIQDNPDQTAKQLKKHTQTMLNTKNLNLGFAKEKLRILLPCKPFHKVIHKRLDGPGGYNRKWTECENGYGDINNEFWFGDKLTYHNGMKFSTVDQDNDPHSSYNCAKSHEGAWWYKSCSNCDLSRNHGKSLKPYWGSVQDLVESVMMIRKT</sequence>
<dbReference type="InterPro" id="IPR002181">
    <property type="entry name" value="Fibrinogen_a/b/g_C_dom"/>
</dbReference>
<protein>
    <recommendedName>
        <fullName evidence="1">Fibrinogen C-terminal domain-containing protein</fullName>
    </recommendedName>
</protein>
<dbReference type="OrthoDB" id="6152968at2759"/>
<evidence type="ECO:0000259" key="1">
    <source>
        <dbReference type="PROSITE" id="PS51406"/>
    </source>
</evidence>
<evidence type="ECO:0000313" key="3">
    <source>
        <dbReference type="Proteomes" id="UP000683360"/>
    </source>
</evidence>
<name>A0A8S3UA70_MYTED</name>
<dbReference type="SUPFAM" id="SSF56496">
    <property type="entry name" value="Fibrinogen C-terminal domain-like"/>
    <property type="match status" value="1"/>
</dbReference>
<dbReference type="AlphaFoldDB" id="A0A8S3UA70"/>
<dbReference type="InterPro" id="IPR036056">
    <property type="entry name" value="Fibrinogen-like_C"/>
</dbReference>
<dbReference type="PANTHER" id="PTHR19143">
    <property type="entry name" value="FIBRINOGEN/TENASCIN/ANGIOPOEITIN"/>
    <property type="match status" value="1"/>
</dbReference>
<dbReference type="GO" id="GO:0005615">
    <property type="term" value="C:extracellular space"/>
    <property type="evidence" value="ECO:0007669"/>
    <property type="project" value="TreeGrafter"/>
</dbReference>
<evidence type="ECO:0000313" key="2">
    <source>
        <dbReference type="EMBL" id="CAG2242698.1"/>
    </source>
</evidence>
<gene>
    <name evidence="2" type="ORF">MEDL_54856</name>
</gene>
<organism evidence="2 3">
    <name type="scientific">Mytilus edulis</name>
    <name type="common">Blue mussel</name>
    <dbReference type="NCBI Taxonomy" id="6550"/>
    <lineage>
        <taxon>Eukaryota</taxon>
        <taxon>Metazoa</taxon>
        <taxon>Spiralia</taxon>
        <taxon>Lophotrochozoa</taxon>
        <taxon>Mollusca</taxon>
        <taxon>Bivalvia</taxon>
        <taxon>Autobranchia</taxon>
        <taxon>Pteriomorphia</taxon>
        <taxon>Mytilida</taxon>
        <taxon>Mytiloidea</taxon>
        <taxon>Mytilidae</taxon>
        <taxon>Mytilinae</taxon>
        <taxon>Mytilus</taxon>
    </lineage>
</organism>
<dbReference type="Proteomes" id="UP000683360">
    <property type="component" value="Unassembled WGS sequence"/>
</dbReference>
<accession>A0A8S3UA70</accession>
<dbReference type="SMART" id="SM00186">
    <property type="entry name" value="FBG"/>
    <property type="match status" value="1"/>
</dbReference>
<dbReference type="EMBL" id="CAJPWZ010002681">
    <property type="protein sequence ID" value="CAG2242698.1"/>
    <property type="molecule type" value="Genomic_DNA"/>
</dbReference>
<proteinExistence type="predicted"/>
<reference evidence="2" key="1">
    <citation type="submission" date="2021-03" db="EMBL/GenBank/DDBJ databases">
        <authorList>
            <person name="Bekaert M."/>
        </authorList>
    </citation>
    <scope>NUCLEOTIDE SEQUENCE</scope>
</reference>
<dbReference type="Pfam" id="PF00147">
    <property type="entry name" value="Fibrinogen_C"/>
    <property type="match status" value="1"/>
</dbReference>
<dbReference type="PROSITE" id="PS51406">
    <property type="entry name" value="FIBRINOGEN_C_2"/>
    <property type="match status" value="1"/>
</dbReference>
<keyword evidence="3" id="KW-1185">Reference proteome</keyword>
<dbReference type="Gene3D" id="4.10.530.10">
    <property type="entry name" value="Gamma-fibrinogen Carboxyl Terminal Fragment, domain 2"/>
    <property type="match status" value="1"/>
</dbReference>
<comment type="caution">
    <text evidence="2">The sequence shown here is derived from an EMBL/GenBank/DDBJ whole genome shotgun (WGS) entry which is preliminary data.</text>
</comment>
<feature type="domain" description="Fibrinogen C-terminal" evidence="1">
    <location>
        <begin position="94"/>
        <end position="166"/>
    </location>
</feature>
<dbReference type="InterPro" id="IPR014716">
    <property type="entry name" value="Fibrinogen_a/b/g_C_1"/>
</dbReference>
<dbReference type="Gene3D" id="3.90.215.10">
    <property type="entry name" value="Gamma Fibrinogen, chain A, domain 1"/>
    <property type="match status" value="1"/>
</dbReference>